<dbReference type="InterPro" id="IPR025799">
    <property type="entry name" value="Arg_MeTrfase"/>
</dbReference>
<dbReference type="Bgee" id="FBgn0052152">
    <property type="expression patterns" value="Expressed in ovary and 4 other cell types or tissues"/>
</dbReference>
<reference evidence="10 12" key="10">
    <citation type="journal article" date="2015" name="G3 (Bethesda)">
        <title>Gene Model Annotations for Drosophila melanogaster: The Rule-Benders.</title>
        <authorList>
            <consortium name="FlyBase Consortium"/>
            <person name="Crosby M.A."/>
            <person name="Gramates L.S."/>
            <person name="Dos Santos G."/>
            <person name="Matthews B.B."/>
            <person name="St Pierre S.E."/>
            <person name="Zhou P."/>
            <person name="Schroeder A.J."/>
            <person name="Falls K."/>
            <person name="Emmert D.B."/>
            <person name="Russo S.M."/>
            <person name="Gelbart W.M."/>
            <person name="null"/>
        </authorList>
    </citation>
    <scope>NUCLEOTIDE SEQUENCE [LARGE SCALE GENOMIC DNA]</scope>
    <source>
        <strain evidence="12">Berkeley</strain>
    </source>
</reference>
<dbReference type="KEGG" id="dme:Dmel_CG32152"/>
<feature type="region of interest" description="Disordered" evidence="7">
    <location>
        <begin position="104"/>
        <end position="161"/>
    </location>
</feature>
<dbReference type="FunCoup" id="X2JB47">
    <property type="interactions" value="24"/>
</dbReference>
<evidence type="ECO:0000256" key="7">
    <source>
        <dbReference type="SAM" id="MobiDB-lite"/>
    </source>
</evidence>
<dbReference type="GO" id="GO:0006338">
    <property type="term" value="P:chromatin remodeling"/>
    <property type="evidence" value="ECO:0000318"/>
    <property type="project" value="GO_Central"/>
</dbReference>
<dbReference type="Proteomes" id="UP000000803">
    <property type="component" value="Chromosome 3L"/>
</dbReference>
<keyword evidence="1 6" id="KW-0489">Methyltransferase</keyword>
<feature type="compositionally biased region" description="Polar residues" evidence="7">
    <location>
        <begin position="112"/>
        <end position="121"/>
    </location>
</feature>
<dbReference type="InterPro" id="IPR055135">
    <property type="entry name" value="PRMT_dom"/>
</dbReference>
<reference evidence="10 12" key="9">
    <citation type="journal article" date="2015" name="G3 (Bethesda)">
        <title>Gene Model Annotations for Drosophila melanogaster: Impact of High-Throughput Data.</title>
        <authorList>
            <consortium name="FlyBase Consortium"/>
            <person name="Matthews B.B."/>
            <person name="Dos Santos G."/>
            <person name="Crosby M.A."/>
            <person name="Emmert D.B."/>
            <person name="St Pierre S.E."/>
            <person name="Gramates L.S."/>
            <person name="Zhou P."/>
            <person name="Schroeder A.J."/>
            <person name="Falls K."/>
            <person name="Strelets V."/>
            <person name="Russo S.M."/>
            <person name="Gelbart W.M."/>
            <person name="null"/>
        </authorList>
    </citation>
    <scope>NUCLEOTIDE SEQUENCE [LARGE SCALE GENOMIC DNA]</scope>
    <source>
        <strain evidence="12">Berkeley</strain>
    </source>
</reference>
<reference evidence="10 12" key="5">
    <citation type="journal article" date="2002" name="Genome Biol.">
        <title>Heterochromatic sequences in a Drosophila whole-genome shotgun assembly.</title>
        <authorList>
            <person name="Hoskins R.A."/>
            <person name="Smith C.D."/>
            <person name="Carlson J.W."/>
            <person name="Carvalho A.B."/>
            <person name="Halpern A."/>
            <person name="Kaminker J.S."/>
            <person name="Kennedy C."/>
            <person name="Mungall C.J."/>
            <person name="Sullivan B.A."/>
            <person name="Sutton G.G."/>
            <person name="Yasuhara J.C."/>
            <person name="Wakimoto B.T."/>
            <person name="Myers E.W."/>
            <person name="Celniker S.E."/>
            <person name="Rubin G.M."/>
            <person name="Karpen G.H."/>
        </authorList>
    </citation>
    <scope>NUCLEOTIDE SEQUENCE [LARGE SCALE GENOMIC DNA]</scope>
    <source>
        <strain evidence="12">Berkeley</strain>
    </source>
</reference>
<protein>
    <recommendedName>
        <fullName evidence="4">Protein arginine N-methyltransferase 6</fullName>
    </recommendedName>
    <alternativeName>
        <fullName evidence="5">Histone-arginine N-methyltransferase PRMT6</fullName>
    </alternativeName>
</protein>
<dbReference type="Gene3D" id="2.70.160.11">
    <property type="entry name" value="Hnrnp arginine n-methyltransferase1"/>
    <property type="match status" value="1"/>
</dbReference>
<evidence type="ECO:0000259" key="8">
    <source>
        <dbReference type="Pfam" id="PF13649"/>
    </source>
</evidence>
<dbReference type="InterPro" id="IPR029063">
    <property type="entry name" value="SAM-dependent_MTases_sf"/>
</dbReference>
<evidence type="ECO:0000256" key="3">
    <source>
        <dbReference type="ARBA" id="ARBA00022691"/>
    </source>
</evidence>
<dbReference type="Pfam" id="PF13649">
    <property type="entry name" value="Methyltransf_25"/>
    <property type="match status" value="1"/>
</dbReference>
<dbReference type="PROSITE" id="PS51678">
    <property type="entry name" value="SAM_MT_PRMT"/>
    <property type="match status" value="1"/>
</dbReference>
<dbReference type="GO" id="GO:0042054">
    <property type="term" value="F:histone methyltransferase activity"/>
    <property type="evidence" value="ECO:0000318"/>
    <property type="project" value="GO_Central"/>
</dbReference>
<dbReference type="Gene3D" id="3.40.50.150">
    <property type="entry name" value="Vaccinia Virus protein VP39"/>
    <property type="match status" value="1"/>
</dbReference>
<evidence type="ECO:0000259" key="9">
    <source>
        <dbReference type="Pfam" id="PF22528"/>
    </source>
</evidence>
<dbReference type="AGR" id="FB:FBgn0052152"/>
<name>X2JB47_DROME</name>
<evidence type="ECO:0000313" key="10">
    <source>
        <dbReference type="EMBL" id="AHN58104.2"/>
    </source>
</evidence>
<reference evidence="10 12" key="7">
    <citation type="journal article" date="2007" name="Science">
        <title>The Release 5.1 annotation of Drosophila melanogaster heterochromatin.</title>
        <authorList>
            <person name="Smith C.D."/>
            <person name="Shu S."/>
            <person name="Mungall C.J."/>
            <person name="Karpen G.H."/>
        </authorList>
    </citation>
    <scope>NUCLEOTIDE SEQUENCE [LARGE SCALE GENOMIC DNA]</scope>
    <source>
        <strain evidence="12">Berkeley</strain>
    </source>
</reference>
<reference evidence="10 12" key="6">
    <citation type="journal article" date="2005" name="PLoS Comput. Biol.">
        <title>Combined evidence annotation of transposable elements in genome sequences.</title>
        <authorList>
            <person name="Quesneville H."/>
            <person name="Bergman C.M."/>
            <person name="Andrieu O."/>
            <person name="Autard D."/>
            <person name="Nouaud D."/>
            <person name="Ashburner M."/>
            <person name="Anxolabehere D."/>
        </authorList>
    </citation>
    <scope>NUCLEOTIDE SEQUENCE [LARGE SCALE GENOMIC DNA]</scope>
    <source>
        <strain evidence="12">Berkeley</strain>
    </source>
</reference>
<dbReference type="VEuPathDB" id="VectorBase:FBgn0052152"/>
<dbReference type="GeneID" id="317885"/>
<dbReference type="GO" id="GO:0006355">
    <property type="term" value="P:regulation of DNA-templated transcription"/>
    <property type="evidence" value="ECO:0000318"/>
    <property type="project" value="GO_Central"/>
</dbReference>
<keyword evidence="3 6" id="KW-0949">S-adenosyl-L-methionine</keyword>
<dbReference type="InParanoid" id="X2JB47"/>
<reference evidence="10 12" key="4">
    <citation type="journal article" date="2002" name="Genome Biol.">
        <title>The transposable elements of the Drosophila melanogaster euchromatin: a genomics perspective.</title>
        <authorList>
            <person name="Kaminker J.S."/>
            <person name="Bergman C.M."/>
            <person name="Kronmiller B."/>
            <person name="Carlson J."/>
            <person name="Svirskas R."/>
            <person name="Patel S."/>
            <person name="Frise E."/>
            <person name="Wheeler D.A."/>
            <person name="Lewis S.E."/>
            <person name="Rubin G.M."/>
            <person name="Ashburner M."/>
            <person name="Celniker S.E."/>
        </authorList>
    </citation>
    <scope>NUCLEOTIDE SEQUENCE [LARGE SCALE GENOMIC DNA]</scope>
    <source>
        <strain evidence="12">Berkeley</strain>
    </source>
</reference>
<dbReference type="SMR" id="X2JB47"/>
<keyword evidence="2 6" id="KW-0808">Transferase</keyword>
<evidence type="ECO:0000313" key="12">
    <source>
        <dbReference type="Proteomes" id="UP000000803"/>
    </source>
</evidence>
<reference evidence="10 12" key="1">
    <citation type="journal article" date="2000" name="Science">
        <title>The genome sequence of Drosophila melanogaster.</title>
        <authorList>
            <person name="Adams M.D."/>
            <person name="Celniker S.E."/>
            <person name="Holt R.A."/>
            <person name="Evans C.A."/>
            <person name="Gocayne J.D."/>
            <person name="Amanatides P.G."/>
            <person name="Scherer S.E."/>
            <person name="Li P.W."/>
            <person name="Hoskins R.A."/>
            <person name="Galle R.F."/>
            <person name="George R.A."/>
            <person name="Lewis S.E."/>
            <person name="Richards S."/>
            <person name="Ashburner M."/>
            <person name="Henderson S.N."/>
            <person name="Sutton G.G."/>
            <person name="Wortman J.R."/>
            <person name="Yandell M.D."/>
            <person name="Zhang Q."/>
            <person name="Chen L.X."/>
            <person name="Brandon R.C."/>
            <person name="Rogers Y.H."/>
            <person name="Blazej R.G."/>
            <person name="Champe M."/>
            <person name="Pfeiffer B.D."/>
            <person name="Wan K.H."/>
            <person name="Doyle C."/>
            <person name="Baxter E.G."/>
            <person name="Helt G."/>
            <person name="Nelson C.R."/>
            <person name="Gabor G.L."/>
            <person name="Abril J.F."/>
            <person name="Agbayani A."/>
            <person name="An H.J."/>
            <person name="Andrews-Pfannkoch C."/>
            <person name="Baldwin D."/>
            <person name="Ballew R.M."/>
            <person name="Basu A."/>
            <person name="Baxendale J."/>
            <person name="Bayraktaroglu L."/>
            <person name="Beasley E.M."/>
            <person name="Beeson K.Y."/>
            <person name="Benos P.V."/>
            <person name="Berman B.P."/>
            <person name="Bhandari D."/>
            <person name="Bolshakov S."/>
            <person name="Borkova D."/>
            <person name="Botchan M.R."/>
            <person name="Bouck J."/>
            <person name="Brokstein P."/>
            <person name="Brottier P."/>
            <person name="Burtis K.C."/>
            <person name="Busam D.A."/>
            <person name="Butler H."/>
            <person name="Cadieu E."/>
            <person name="Center A."/>
            <person name="Chandra I."/>
            <person name="Cherry J.M."/>
            <person name="Cawley S."/>
            <person name="Dahlke C."/>
            <person name="Davenport L.B."/>
            <person name="Davies P."/>
            <person name="de Pablos B."/>
            <person name="Delcher A."/>
            <person name="Deng Z."/>
            <person name="Mays A.D."/>
            <person name="Dew I."/>
            <person name="Dietz S.M."/>
            <person name="Dodson K."/>
            <person name="Doup L.E."/>
            <person name="Downes M."/>
            <person name="Dugan-Rocha S."/>
            <person name="Dunkov B.C."/>
            <person name="Dunn P."/>
            <person name="Durbin K.J."/>
            <person name="Evangelista C.C."/>
            <person name="Ferraz C."/>
            <person name="Ferriera S."/>
            <person name="Fleischmann W."/>
            <person name="Fosler C."/>
            <person name="Gabrielian A.E."/>
            <person name="Garg N.S."/>
            <person name="Gelbart W.M."/>
            <person name="Glasser K."/>
            <person name="Glodek A."/>
            <person name="Gong F."/>
            <person name="Gorrell J.H."/>
            <person name="Gu Z."/>
            <person name="Guan P."/>
            <person name="Harris M."/>
            <person name="Harris N.L."/>
            <person name="Harvey D."/>
            <person name="Heiman T.J."/>
            <person name="Hernandez J.R."/>
            <person name="Houck J."/>
            <person name="Hostin D."/>
            <person name="Houston K.A."/>
            <person name="Howland T.J."/>
            <person name="Wei M.H."/>
            <person name="Ibegwam C."/>
            <person name="Jalali M."/>
            <person name="Kalush F."/>
            <person name="Karpen G.H."/>
            <person name="Ke Z."/>
            <person name="Kennison J.A."/>
            <person name="Ketchum K.A."/>
            <person name="Kimmel B.E."/>
            <person name="Kodira C.D."/>
            <person name="Kraft C."/>
            <person name="Kravitz S."/>
            <person name="Kulp D."/>
            <person name="Lai Z."/>
            <person name="Lasko P."/>
            <person name="Lei Y."/>
            <person name="Levitsky A.A."/>
            <person name="Li J."/>
            <person name="Li Z."/>
            <person name="Liang Y."/>
            <person name="Lin X."/>
            <person name="Liu X."/>
            <person name="Mattei B."/>
            <person name="McIntosh T.C."/>
            <person name="McLeod M.P."/>
            <person name="McPherson D."/>
            <person name="Merkulov G."/>
            <person name="Milshina N.V."/>
            <person name="Mobarry C."/>
            <person name="Morris J."/>
            <person name="Moshrefi A."/>
            <person name="Mount S.M."/>
            <person name="Moy M."/>
            <person name="Murphy B."/>
            <person name="Murphy L."/>
            <person name="Muzny D.M."/>
            <person name="Nelson D.L."/>
            <person name="Nelson D.R."/>
            <person name="Nelson K.A."/>
            <person name="Nixon K."/>
            <person name="Nusskern D.R."/>
            <person name="Pacleb J.M."/>
            <person name="Palazzolo M."/>
            <person name="Pittman G.S."/>
            <person name="Pan S."/>
            <person name="Pollard J."/>
            <person name="Puri V."/>
            <person name="Reese M.G."/>
            <person name="Reinert K."/>
            <person name="Remington K."/>
            <person name="Saunders R.D."/>
            <person name="Scheeler F."/>
            <person name="Shen H."/>
            <person name="Shue B.C."/>
            <person name="Siden-Kiamos I."/>
            <person name="Simpson M."/>
            <person name="Skupski M.P."/>
            <person name="Smith T."/>
            <person name="Spier E."/>
            <person name="Spradling A.C."/>
            <person name="Stapleton M."/>
            <person name="Strong R."/>
            <person name="Sun E."/>
            <person name="Svirskas R."/>
            <person name="Tector C."/>
            <person name="Turner R."/>
            <person name="Venter E."/>
            <person name="Wang A.H."/>
            <person name="Wang X."/>
            <person name="Wang Z.Y."/>
            <person name="Wassarman D.A."/>
            <person name="Weinstock G.M."/>
            <person name="Weissenbach J."/>
            <person name="Williams S.M."/>
            <person name="WoodageT"/>
            <person name="Worley K.C."/>
            <person name="Wu D."/>
            <person name="Yang S."/>
            <person name="Yao Q.A."/>
            <person name="Ye J."/>
            <person name="Yeh R.F."/>
            <person name="Zaveri J.S."/>
            <person name="Zhan M."/>
            <person name="Zhang G."/>
            <person name="Zhao Q."/>
            <person name="Zheng L."/>
            <person name="Zheng X.H."/>
            <person name="Zhong F.N."/>
            <person name="Zhong W."/>
            <person name="Zhou X."/>
            <person name="Zhu S."/>
            <person name="Zhu X."/>
            <person name="Smith H.O."/>
            <person name="Gibbs R.A."/>
            <person name="Myers E.W."/>
            <person name="Rubin G.M."/>
            <person name="Venter J.C."/>
        </authorList>
    </citation>
    <scope>NUCLEOTIDE SEQUENCE [LARGE SCALE GENOMIC DNA]</scope>
    <source>
        <strain evidence="12">Berkeley</strain>
    </source>
</reference>
<feature type="compositionally biased region" description="Polar residues" evidence="7">
    <location>
        <begin position="132"/>
        <end position="143"/>
    </location>
</feature>
<dbReference type="GO" id="GO:0016274">
    <property type="term" value="F:protein-arginine N-methyltransferase activity"/>
    <property type="evidence" value="ECO:0000318"/>
    <property type="project" value="GO_Central"/>
</dbReference>
<gene>
    <name evidence="10" type="primary">Dmel\CG32152</name>
    <name evidence="10 11" type="ORF">CG32152</name>
    <name evidence="10" type="ORF">Dmel_CG32152</name>
</gene>
<dbReference type="Reactome" id="R-DME-9018519">
    <property type="pathway name" value="Estrogen-dependent gene expression"/>
</dbReference>
<evidence type="ECO:0000256" key="1">
    <source>
        <dbReference type="ARBA" id="ARBA00022603"/>
    </source>
</evidence>
<dbReference type="OrthoDB" id="7848332at2759"/>
<dbReference type="GO" id="GO:0032259">
    <property type="term" value="P:methylation"/>
    <property type="evidence" value="ECO:0007669"/>
    <property type="project" value="UniProtKB-KW"/>
</dbReference>
<dbReference type="FlyBase" id="FBgn0052152">
    <property type="gene designation" value="CG32152"/>
</dbReference>
<reference evidence="10 12" key="8">
    <citation type="journal article" date="2007" name="Science">
        <title>Sequence finishing and mapping of Drosophila melanogaster heterochromatin.</title>
        <authorList>
            <person name="Hoskins R.A."/>
            <person name="Carlson J.W."/>
            <person name="Kennedy C."/>
            <person name="Acevedo D."/>
            <person name="Evans-Holm M."/>
            <person name="Frise E."/>
            <person name="Wan K.H."/>
            <person name="Park S."/>
            <person name="Mendez-Lago M."/>
            <person name="Rossi F."/>
            <person name="Villasante A."/>
            <person name="Dimitri P."/>
            <person name="Karpen G.H."/>
            <person name="Celniker S.E."/>
        </authorList>
    </citation>
    <scope>NUCLEOTIDE SEQUENCE [LARGE SCALE GENOMIC DNA]</scope>
    <source>
        <strain evidence="12">Berkeley</strain>
    </source>
</reference>
<reference evidence="10 12" key="11">
    <citation type="journal article" date="2015" name="Genome Res.">
        <title>The Release 6 reference sequence of the Drosophila melanogaster genome.</title>
        <authorList>
            <person name="Hoskins R.A."/>
            <person name="Carlson J.W."/>
            <person name="Wan K.H."/>
            <person name="Park S."/>
            <person name="Mendez I."/>
            <person name="Galle S.E."/>
            <person name="Booth B.W."/>
            <person name="Pfeiffer B.D."/>
            <person name="George R.A."/>
            <person name="Svirskas R."/>
            <person name="Krzywinski M."/>
            <person name="Schein J."/>
            <person name="Accardo M.C."/>
            <person name="Damia E."/>
            <person name="Messina G."/>
            <person name="Mendez-Lago M."/>
            <person name="de Pablos B."/>
            <person name="Demakova O.V."/>
            <person name="Andreyeva E.N."/>
            <person name="Boldyreva L.V."/>
            <person name="Marra M."/>
            <person name="Carvalho A.B."/>
            <person name="Dimitri P."/>
            <person name="Villasante A."/>
            <person name="Zhimulev I.F."/>
            <person name="Rubin G.M."/>
            <person name="Karpen G.H."/>
            <person name="Celniker S.E."/>
        </authorList>
    </citation>
    <scope>NUCLEOTIDE SEQUENCE [LARGE SCALE GENOMIC DNA]</scope>
    <source>
        <strain evidence="12">Berkeley</strain>
    </source>
</reference>
<sequence>MPSKKSKNVLNRKKPVKLSLAEFHNQLDEMQTAKTCEKTSAENWKHFFSNGSGIANGTRGRGVCCEKLSIVDQIEGRAIVQNGATTKARGIFESTLNSVAERKKHSEKLDNSKSANQTVKPENSDIKISLLQRPNPQDATQARSKTRVRSAGRIPAPPRKVPKELEDLDRMTSADFRHDTAARLDVMRNRQKDQAHMYFFQSVIHHQRHLIKDRTILVLCCGTGTLALMAAQMGAKRVYAVDYSKVTGYTTLVVRQNGYEGVITVMNGRMKDLKLPTKVDGIICNWMGYCLLYESEILEVLEARDRWLKKGGFILPDLAALYLVASEEHKLKSERCNHWRNVYGFNMNAIRRYALAEPCVALTTGKKLLTMAHCVLRLDLKRARREDLFIDRNIRLSVNREGYLECFLLFFEVQFSNSLNFKLSCNPCLKSPFKSLWMQSVLFVEQPFVMRKNIHYTGNLKFKTLKPNKFNEMEICIEFYEGREYDYDLVMCTLRVAKRWLMLEGFQTLSDVESCQDEQGETGGLYL</sequence>
<evidence type="ECO:0000313" key="11">
    <source>
        <dbReference type="FlyBase" id="FBgn0052152"/>
    </source>
</evidence>
<keyword evidence="12" id="KW-1185">Reference proteome</keyword>
<reference evidence="10 12" key="3">
    <citation type="journal article" date="2002" name="Genome Biol.">
        <title>Annotation of the Drosophila melanogaster euchromatic genome: a systematic review.</title>
        <authorList>
            <person name="Misra S."/>
            <person name="Crosby M.A."/>
            <person name="Mungall C.J."/>
            <person name="Matthews B.B."/>
            <person name="Campbell K.S."/>
            <person name="Hradecky P."/>
            <person name="Huang Y."/>
            <person name="Kaminker J.S."/>
            <person name="Millburn G.H."/>
            <person name="Prochnik S.E."/>
            <person name="Smith C.D."/>
            <person name="Tupy J.L."/>
            <person name="Whitfied E.J."/>
            <person name="Bayraktaroglu L."/>
            <person name="Berman B.P."/>
            <person name="Bettencourt B.R."/>
            <person name="Celniker S.E."/>
            <person name="de Grey A.D."/>
            <person name="Drysdale R.A."/>
            <person name="Harris N.L."/>
            <person name="Richter J."/>
            <person name="Russo S."/>
            <person name="Schroeder A.J."/>
            <person name="Shu S.Q."/>
            <person name="Stapleton M."/>
            <person name="Yamada C."/>
            <person name="Ashburner M."/>
            <person name="Gelbart W.M."/>
            <person name="Rubin G.M."/>
            <person name="Lewis S.E."/>
        </authorList>
    </citation>
    <scope>GENOME REANNOTATION</scope>
    <source>
        <strain evidence="12">Berkeley</strain>
    </source>
</reference>
<accession>X2JB47</accession>
<dbReference type="AlphaFoldDB" id="X2JB47"/>
<proteinExistence type="predicted"/>
<feature type="domain" description="Protein arginine N-methyltransferase" evidence="9">
    <location>
        <begin position="318"/>
        <end position="479"/>
    </location>
</feature>
<reference evidence="10 12" key="2">
    <citation type="journal article" date="2002" name="Genome Biol.">
        <title>Finishing a whole-genome shotgun: release 3 of the Drosophila melanogaster euchromatic genome sequence.</title>
        <authorList>
            <person name="Celniker S.E."/>
            <person name="Wheeler D.A."/>
            <person name="Kronmiller B."/>
            <person name="Carlson J.W."/>
            <person name="Halpern A."/>
            <person name="Patel S."/>
            <person name="Adams M."/>
            <person name="Champe M."/>
            <person name="Dugan S.P."/>
            <person name="Frise E."/>
            <person name="Hodgson A."/>
            <person name="George R.A."/>
            <person name="Hoskins R.A."/>
            <person name="Laverty T."/>
            <person name="Muzny D.M."/>
            <person name="Nelson C.R."/>
            <person name="Pacleb J.M."/>
            <person name="Park S."/>
            <person name="Pfeiffer B.D."/>
            <person name="Richards S."/>
            <person name="Sodergren E.J."/>
            <person name="Svirskas R."/>
            <person name="Tabor P.E."/>
            <person name="Wan K."/>
            <person name="Stapleton M."/>
            <person name="Sutton G.G."/>
            <person name="Venter C."/>
            <person name="Weinstock G."/>
            <person name="Scherer S.E."/>
            <person name="Myers E.W."/>
            <person name="Gibbs R.A."/>
            <person name="Rubin G.M."/>
        </authorList>
    </citation>
    <scope>NUCLEOTIDE SEQUENCE [LARGE SCALE GENOMIC DNA]</scope>
    <source>
        <strain evidence="12">Berkeley</strain>
    </source>
</reference>
<feature type="domain" description="Methyltransferase" evidence="8">
    <location>
        <begin position="216"/>
        <end position="312"/>
    </location>
</feature>
<organism evidence="10 12">
    <name type="scientific">Drosophila melanogaster</name>
    <name type="common">Fruit fly</name>
    <dbReference type="NCBI Taxonomy" id="7227"/>
    <lineage>
        <taxon>Eukaryota</taxon>
        <taxon>Metazoa</taxon>
        <taxon>Ecdysozoa</taxon>
        <taxon>Arthropoda</taxon>
        <taxon>Hexapoda</taxon>
        <taxon>Insecta</taxon>
        <taxon>Pterygota</taxon>
        <taxon>Neoptera</taxon>
        <taxon>Endopterygota</taxon>
        <taxon>Diptera</taxon>
        <taxon>Brachycera</taxon>
        <taxon>Muscomorpha</taxon>
        <taxon>Ephydroidea</taxon>
        <taxon>Drosophilidae</taxon>
        <taxon>Drosophila</taxon>
        <taxon>Sophophora</taxon>
    </lineage>
</organism>
<dbReference type="Reactome" id="R-DME-9009391">
    <property type="pathway name" value="Extra-nuclear estrogen signaling"/>
</dbReference>
<dbReference type="PANTHER" id="PTHR11006">
    <property type="entry name" value="PROTEIN ARGININE N-METHYLTRANSFERASE"/>
    <property type="match status" value="1"/>
</dbReference>
<dbReference type="InterPro" id="IPR041698">
    <property type="entry name" value="Methyltransf_25"/>
</dbReference>
<dbReference type="FunFam" id="2.70.160.11:FF:000056">
    <property type="entry name" value="Uncharacterized protein, isoform B"/>
    <property type="match status" value="1"/>
</dbReference>
<dbReference type="OMA" id="CNPCLNS"/>
<dbReference type="RefSeq" id="NP_730116.2">
    <property type="nucleotide sequence ID" value="NM_168653.3"/>
</dbReference>
<dbReference type="SUPFAM" id="SSF53335">
    <property type="entry name" value="S-adenosyl-L-methionine-dependent methyltransferases"/>
    <property type="match status" value="1"/>
</dbReference>
<dbReference type="Reactome" id="R-DME-8936459">
    <property type="pathway name" value="RUNX1 regulates genes involved in megakaryocyte differentiation and platelet function"/>
</dbReference>
<evidence type="ECO:0000256" key="5">
    <source>
        <dbReference type="ARBA" id="ARBA00042685"/>
    </source>
</evidence>
<dbReference type="PANTHER" id="PTHR11006:SF73">
    <property type="entry name" value="PROTEIN ARGININE N-METHYLTRANSFERASE 6"/>
    <property type="match status" value="1"/>
</dbReference>
<dbReference type="Reactome" id="R-DME-3214858">
    <property type="pathway name" value="RMTs methylate histone arginines"/>
</dbReference>
<dbReference type="EMBL" id="AE014296">
    <property type="protein sequence ID" value="AHN58104.2"/>
    <property type="molecule type" value="Genomic_DNA"/>
</dbReference>
<evidence type="ECO:0000256" key="2">
    <source>
        <dbReference type="ARBA" id="ARBA00022679"/>
    </source>
</evidence>
<dbReference type="Pfam" id="PF22528">
    <property type="entry name" value="PRMT_C"/>
    <property type="match status" value="1"/>
</dbReference>
<evidence type="ECO:0000256" key="4">
    <source>
        <dbReference type="ARBA" id="ARBA00040406"/>
    </source>
</evidence>
<evidence type="ECO:0000256" key="6">
    <source>
        <dbReference type="PROSITE-ProRule" id="PRU01015"/>
    </source>
</evidence>
<dbReference type="CDD" id="cd02440">
    <property type="entry name" value="AdoMet_MTases"/>
    <property type="match status" value="1"/>
</dbReference>